<feature type="region of interest" description="Disordered" evidence="1">
    <location>
        <begin position="1"/>
        <end position="25"/>
    </location>
</feature>
<organism evidence="2 3">
    <name type="scientific">Hirundo rustica rustica</name>
    <dbReference type="NCBI Taxonomy" id="333673"/>
    <lineage>
        <taxon>Eukaryota</taxon>
        <taxon>Metazoa</taxon>
        <taxon>Chordata</taxon>
        <taxon>Craniata</taxon>
        <taxon>Vertebrata</taxon>
        <taxon>Euteleostomi</taxon>
        <taxon>Archelosauria</taxon>
        <taxon>Archosauria</taxon>
        <taxon>Dinosauria</taxon>
        <taxon>Saurischia</taxon>
        <taxon>Theropoda</taxon>
        <taxon>Coelurosauria</taxon>
        <taxon>Aves</taxon>
        <taxon>Neognathae</taxon>
        <taxon>Neoaves</taxon>
        <taxon>Telluraves</taxon>
        <taxon>Australaves</taxon>
        <taxon>Passeriformes</taxon>
        <taxon>Sylvioidea</taxon>
        <taxon>Hirundinidae</taxon>
        <taxon>Hirundo</taxon>
    </lineage>
</organism>
<sequence length="221" mass="24962">MAGVELGDFQSPFQPKPFWDSTTDWKIPNPKTTRLVLPQPWAQHREDVELLERAQRRQQDEQRDGAALLGGKAGRAGIVQPGQEKFWAELRVVLQGLKEPQESWRETIPKEWRDRTQGMAPSARGQGWMGDWESGIVPCEGGEELEWNSQISCGCPWIPGSAQGQVGHWGLEQPGTVEGVPDPVSPWNWMMFKVPFQNPVSFSFPSPNLSIIPRFSDPRHL</sequence>
<accession>A0A3M0JZ69</accession>
<evidence type="ECO:0000313" key="3">
    <source>
        <dbReference type="Proteomes" id="UP000269221"/>
    </source>
</evidence>
<reference evidence="2 3" key="1">
    <citation type="submission" date="2018-07" db="EMBL/GenBank/DDBJ databases">
        <title>A high quality draft genome assembly of the barn swallow (H. rustica rustica).</title>
        <authorList>
            <person name="Formenti G."/>
            <person name="Chiara M."/>
            <person name="Poveda L."/>
            <person name="Francoijs K.-J."/>
            <person name="Bonisoli-Alquati A."/>
            <person name="Canova L."/>
            <person name="Gianfranceschi L."/>
            <person name="Horner D.S."/>
            <person name="Saino N."/>
        </authorList>
    </citation>
    <scope>NUCLEOTIDE SEQUENCE [LARGE SCALE GENOMIC DNA]</scope>
    <source>
        <strain evidence="2">Chelidonia</strain>
        <tissue evidence="2">Blood</tissue>
    </source>
</reference>
<dbReference type="EMBL" id="QRBI01000120">
    <property type="protein sequence ID" value="RMC06135.1"/>
    <property type="molecule type" value="Genomic_DNA"/>
</dbReference>
<dbReference type="OrthoDB" id="9222287at2759"/>
<evidence type="ECO:0000313" key="2">
    <source>
        <dbReference type="EMBL" id="RMC06135.1"/>
    </source>
</evidence>
<name>A0A3M0JZ69_HIRRU</name>
<dbReference type="Proteomes" id="UP000269221">
    <property type="component" value="Unassembled WGS sequence"/>
</dbReference>
<evidence type="ECO:0000256" key="1">
    <source>
        <dbReference type="SAM" id="MobiDB-lite"/>
    </source>
</evidence>
<keyword evidence="3" id="KW-1185">Reference proteome</keyword>
<protein>
    <submittedName>
        <fullName evidence="2">Uncharacterized protein</fullName>
    </submittedName>
</protein>
<proteinExistence type="predicted"/>
<comment type="caution">
    <text evidence="2">The sequence shown here is derived from an EMBL/GenBank/DDBJ whole genome shotgun (WGS) entry which is preliminary data.</text>
</comment>
<dbReference type="AlphaFoldDB" id="A0A3M0JZ69"/>
<gene>
    <name evidence="2" type="ORF">DUI87_15565</name>
</gene>